<dbReference type="InterPro" id="IPR036188">
    <property type="entry name" value="FAD/NAD-bd_sf"/>
</dbReference>
<dbReference type="PRINTS" id="PR00420">
    <property type="entry name" value="RNGMNOXGNASE"/>
</dbReference>
<evidence type="ECO:0000259" key="6">
    <source>
        <dbReference type="Pfam" id="PF01494"/>
    </source>
</evidence>
<dbReference type="Gene3D" id="3.50.50.60">
    <property type="entry name" value="FAD/NAD(P)-binding domain"/>
    <property type="match status" value="1"/>
</dbReference>
<keyword evidence="5" id="KW-0503">Monooxygenase</keyword>
<evidence type="ECO:0000256" key="1">
    <source>
        <dbReference type="ARBA" id="ARBA00001974"/>
    </source>
</evidence>
<evidence type="ECO:0008006" key="10">
    <source>
        <dbReference type="Google" id="ProtNLM"/>
    </source>
</evidence>
<feature type="domain" description="FAD-binding" evidence="6">
    <location>
        <begin position="9"/>
        <end position="235"/>
    </location>
</feature>
<dbReference type="InterPro" id="IPR013094">
    <property type="entry name" value="AB_hydrolase_3"/>
</dbReference>
<name>A0A6P2BXF4_9ACTN</name>
<evidence type="ECO:0000259" key="7">
    <source>
        <dbReference type="Pfam" id="PF07859"/>
    </source>
</evidence>
<dbReference type="Pfam" id="PF07859">
    <property type="entry name" value="Abhydrolase_3"/>
    <property type="match status" value="1"/>
</dbReference>
<dbReference type="Gene3D" id="3.40.50.1820">
    <property type="entry name" value="alpha/beta hydrolase"/>
    <property type="match status" value="1"/>
</dbReference>
<comment type="caution">
    <text evidence="8">The sequence shown here is derived from an EMBL/GenBank/DDBJ whole genome shotgun (WGS) entry which is preliminary data.</text>
</comment>
<dbReference type="Pfam" id="PF01494">
    <property type="entry name" value="FAD_binding_3"/>
    <property type="match status" value="1"/>
</dbReference>
<organism evidence="8 9">
    <name type="scientific">Trebonia kvetii</name>
    <dbReference type="NCBI Taxonomy" id="2480626"/>
    <lineage>
        <taxon>Bacteria</taxon>
        <taxon>Bacillati</taxon>
        <taxon>Actinomycetota</taxon>
        <taxon>Actinomycetes</taxon>
        <taxon>Streptosporangiales</taxon>
        <taxon>Treboniaceae</taxon>
        <taxon>Trebonia</taxon>
    </lineage>
</organism>
<gene>
    <name evidence="8" type="ORF">EAS64_23650</name>
</gene>
<dbReference type="SUPFAM" id="SSF53474">
    <property type="entry name" value="alpha/beta-Hydrolases"/>
    <property type="match status" value="1"/>
</dbReference>
<dbReference type="Proteomes" id="UP000460272">
    <property type="component" value="Unassembled WGS sequence"/>
</dbReference>
<evidence type="ECO:0000256" key="3">
    <source>
        <dbReference type="ARBA" id="ARBA00022827"/>
    </source>
</evidence>
<protein>
    <recommendedName>
        <fullName evidence="10">Steryl acetyl hydrolase</fullName>
    </recommendedName>
</protein>
<comment type="cofactor">
    <cofactor evidence="1">
        <name>FAD</name>
        <dbReference type="ChEBI" id="CHEBI:57692"/>
    </cofactor>
</comment>
<dbReference type="AlphaFoldDB" id="A0A6P2BXF4"/>
<dbReference type="RefSeq" id="WP_145856126.1">
    <property type="nucleotide sequence ID" value="NZ_RPFW01000004.1"/>
</dbReference>
<feature type="domain" description="Alpha/beta hydrolase fold-3" evidence="7">
    <location>
        <begin position="378"/>
        <end position="518"/>
    </location>
</feature>
<reference evidence="8 9" key="1">
    <citation type="submission" date="2018-11" db="EMBL/GenBank/DDBJ databases">
        <title>Trebonia kvetii gen.nov., sp.nov., a novel acidophilic actinobacterium, and proposal of the new actinobacterial family Treboniaceae fam. nov.</title>
        <authorList>
            <person name="Rapoport D."/>
            <person name="Sagova-Mareckova M."/>
            <person name="Sedlacek I."/>
            <person name="Provaznik J."/>
            <person name="Kralova S."/>
            <person name="Pavlinic D."/>
            <person name="Benes V."/>
            <person name="Kopecky J."/>
        </authorList>
    </citation>
    <scope>NUCLEOTIDE SEQUENCE [LARGE SCALE GENOMIC DNA]</scope>
    <source>
        <strain evidence="8 9">15Tr583</strain>
    </source>
</reference>
<keyword evidence="3" id="KW-0274">FAD</keyword>
<keyword evidence="2" id="KW-0285">Flavoprotein</keyword>
<dbReference type="OrthoDB" id="9782160at2"/>
<proteinExistence type="predicted"/>
<sequence length="547" mass="59072">MSLPADCVRTGSRLVAFEETARDVRVELAGGAELRGDLLIGADGLRSATRKQLMGEREARFTGVVVWRGLIPRQQVPQRYDAKIMAWFGPRCHVLLYPLRHDRHPDSVYSLSAFVPAAEVHLESWTASGDLADLHASLTDACPALRELLGLMDRALITPIYFRDPLDHWGSDRVVLLGDAAHPAPPSAGQGAGMALEDAVMLAACLRRAGPGHEPEALREYVFRRKARTTRMLESSRVNLRNSQTSDPVQVQARNGYYRGLERLSPAGPPMQEWLLAHDPVAAAEQPAAEFSRRLAVPANPMRRPEARRAFNRWRTALTGEHRAAGWLGERRGYAEFARRELLFADASLPAVSVDCDGTAALRTPPAPASDAPVAREYPRAPVIVSGECAGGGLALGLALALRDGGPHDRMPAGIHVVSPFCDLALSPEHPSLAAHTDPWFNAIVLVQLAACYLHDADPGQPLVSPVRGDLSGVPPLLIQAAEPEALFPQAEALAGRAGDAGVPVTFRPVADSVHSFVLFDFLPETGRALAEFGAFARTVLANHPVD</sequence>
<evidence type="ECO:0000313" key="9">
    <source>
        <dbReference type="Proteomes" id="UP000460272"/>
    </source>
</evidence>
<dbReference type="InterPro" id="IPR050493">
    <property type="entry name" value="FAD-dep_Monooxygenase_BioMet"/>
</dbReference>
<keyword evidence="4" id="KW-0560">Oxidoreductase</keyword>
<evidence type="ECO:0000256" key="5">
    <source>
        <dbReference type="ARBA" id="ARBA00023033"/>
    </source>
</evidence>
<accession>A0A6P2BXF4</accession>
<dbReference type="EMBL" id="RPFW01000004">
    <property type="protein sequence ID" value="TVZ03397.1"/>
    <property type="molecule type" value="Genomic_DNA"/>
</dbReference>
<dbReference type="InterPro" id="IPR029058">
    <property type="entry name" value="AB_hydrolase_fold"/>
</dbReference>
<evidence type="ECO:0000313" key="8">
    <source>
        <dbReference type="EMBL" id="TVZ03397.1"/>
    </source>
</evidence>
<dbReference type="InterPro" id="IPR002938">
    <property type="entry name" value="FAD-bd"/>
</dbReference>
<evidence type="ECO:0000256" key="2">
    <source>
        <dbReference type="ARBA" id="ARBA00022630"/>
    </source>
</evidence>
<dbReference type="SUPFAM" id="SSF51905">
    <property type="entry name" value="FAD/NAD(P)-binding domain"/>
    <property type="match status" value="1"/>
</dbReference>
<dbReference type="GO" id="GO:0071949">
    <property type="term" value="F:FAD binding"/>
    <property type="evidence" value="ECO:0007669"/>
    <property type="project" value="InterPro"/>
</dbReference>
<dbReference type="PANTHER" id="PTHR13789:SF318">
    <property type="entry name" value="GERANYLGERANYL DIPHOSPHATE REDUCTASE"/>
    <property type="match status" value="1"/>
</dbReference>
<keyword evidence="9" id="KW-1185">Reference proteome</keyword>
<evidence type="ECO:0000256" key="4">
    <source>
        <dbReference type="ARBA" id="ARBA00023002"/>
    </source>
</evidence>
<dbReference type="GO" id="GO:0004497">
    <property type="term" value="F:monooxygenase activity"/>
    <property type="evidence" value="ECO:0007669"/>
    <property type="project" value="UniProtKB-KW"/>
</dbReference>
<dbReference type="PANTHER" id="PTHR13789">
    <property type="entry name" value="MONOOXYGENASE"/>
    <property type="match status" value="1"/>
</dbReference>
<dbReference type="SUPFAM" id="SSF54373">
    <property type="entry name" value="FAD-linked reductases, C-terminal domain"/>
    <property type="match status" value="1"/>
</dbReference>
<dbReference type="GO" id="GO:0016787">
    <property type="term" value="F:hydrolase activity"/>
    <property type="evidence" value="ECO:0007669"/>
    <property type="project" value="InterPro"/>
</dbReference>